<dbReference type="EMBL" id="BTSY01000006">
    <property type="protein sequence ID" value="GMT31257.1"/>
    <property type="molecule type" value="Genomic_DNA"/>
</dbReference>
<comment type="caution">
    <text evidence="2">The sequence shown here is derived from an EMBL/GenBank/DDBJ whole genome shotgun (WGS) entry which is preliminary data.</text>
</comment>
<evidence type="ECO:0000256" key="1">
    <source>
        <dbReference type="SAM" id="MobiDB-lite"/>
    </source>
</evidence>
<feature type="non-terminal residue" evidence="2">
    <location>
        <position position="1"/>
    </location>
</feature>
<dbReference type="AlphaFoldDB" id="A0AAV5WN73"/>
<reference evidence="2" key="1">
    <citation type="submission" date="2023-10" db="EMBL/GenBank/DDBJ databases">
        <title>Genome assembly of Pristionchus species.</title>
        <authorList>
            <person name="Yoshida K."/>
            <person name="Sommer R.J."/>
        </authorList>
    </citation>
    <scope>NUCLEOTIDE SEQUENCE</scope>
    <source>
        <strain evidence="2">RS5133</strain>
    </source>
</reference>
<proteinExistence type="predicted"/>
<organism evidence="2 3">
    <name type="scientific">Pristionchus fissidentatus</name>
    <dbReference type="NCBI Taxonomy" id="1538716"/>
    <lineage>
        <taxon>Eukaryota</taxon>
        <taxon>Metazoa</taxon>
        <taxon>Ecdysozoa</taxon>
        <taxon>Nematoda</taxon>
        <taxon>Chromadorea</taxon>
        <taxon>Rhabditida</taxon>
        <taxon>Rhabditina</taxon>
        <taxon>Diplogasteromorpha</taxon>
        <taxon>Diplogasteroidea</taxon>
        <taxon>Neodiplogasteridae</taxon>
        <taxon>Pristionchus</taxon>
    </lineage>
</organism>
<accession>A0AAV5WN73</accession>
<protein>
    <recommendedName>
        <fullName evidence="4">C2H2-type domain-containing protein</fullName>
    </recommendedName>
</protein>
<feature type="compositionally biased region" description="Basic and acidic residues" evidence="1">
    <location>
        <begin position="127"/>
        <end position="142"/>
    </location>
</feature>
<gene>
    <name evidence="2" type="ORF">PFISCL1PPCAC_22554</name>
</gene>
<name>A0AAV5WN73_9BILA</name>
<evidence type="ECO:0000313" key="3">
    <source>
        <dbReference type="Proteomes" id="UP001432322"/>
    </source>
</evidence>
<keyword evidence="3" id="KW-1185">Reference proteome</keyword>
<sequence length="154" mass="17335">LRARHERSLGMLGIRLICSCGRKFVTHHDLRGGHTRNCGGRNFVVEKKAVVTTPECVLCEHRPVCLRGYMSHLRSRHGTTLKENGIYLRCSCGTKITCSSSVGSHGVTCDRRKFTVKRRNESTSMERGARNEEQADSDAHCDITEQMVEDTVEE</sequence>
<dbReference type="Proteomes" id="UP001432322">
    <property type="component" value="Unassembled WGS sequence"/>
</dbReference>
<evidence type="ECO:0000313" key="2">
    <source>
        <dbReference type="EMBL" id="GMT31257.1"/>
    </source>
</evidence>
<feature type="non-terminal residue" evidence="2">
    <location>
        <position position="154"/>
    </location>
</feature>
<evidence type="ECO:0008006" key="4">
    <source>
        <dbReference type="Google" id="ProtNLM"/>
    </source>
</evidence>
<feature type="region of interest" description="Disordered" evidence="1">
    <location>
        <begin position="120"/>
        <end position="142"/>
    </location>
</feature>